<evidence type="ECO:0000256" key="5">
    <source>
        <dbReference type="ARBA" id="ARBA00022692"/>
    </source>
</evidence>
<dbReference type="EMBL" id="CP049056">
    <property type="protein sequence ID" value="QIE56625.1"/>
    <property type="molecule type" value="Genomic_DNA"/>
</dbReference>
<comment type="similarity">
    <text evidence="8 9">Belongs to the TRAP transporter small permease family.</text>
</comment>
<dbReference type="InterPro" id="IPR007387">
    <property type="entry name" value="TRAP_DctQ"/>
</dbReference>
<evidence type="ECO:0000256" key="8">
    <source>
        <dbReference type="ARBA" id="ARBA00038436"/>
    </source>
</evidence>
<keyword evidence="3" id="KW-1003">Cell membrane</keyword>
<dbReference type="PANTHER" id="PTHR35011:SF2">
    <property type="entry name" value="2,3-DIKETO-L-GULONATE TRAP TRANSPORTER SMALL PERMEASE PROTEIN YIAM"/>
    <property type="match status" value="1"/>
</dbReference>
<organism evidence="11 12">
    <name type="scientific">Pikeienuella piscinae</name>
    <dbReference type="NCBI Taxonomy" id="2748098"/>
    <lineage>
        <taxon>Bacteria</taxon>
        <taxon>Pseudomonadati</taxon>
        <taxon>Pseudomonadota</taxon>
        <taxon>Alphaproteobacteria</taxon>
        <taxon>Rhodobacterales</taxon>
        <taxon>Paracoccaceae</taxon>
        <taxon>Pikeienuella</taxon>
    </lineage>
</organism>
<evidence type="ECO:0000256" key="7">
    <source>
        <dbReference type="ARBA" id="ARBA00023136"/>
    </source>
</evidence>
<feature type="transmembrane region" description="Helical" evidence="9">
    <location>
        <begin position="98"/>
        <end position="117"/>
    </location>
</feature>
<keyword evidence="7 9" id="KW-0472">Membrane</keyword>
<feature type="transmembrane region" description="Helical" evidence="9">
    <location>
        <begin position="137"/>
        <end position="158"/>
    </location>
</feature>
<dbReference type="KEGG" id="hdh:G5B40_14990"/>
<keyword evidence="2 9" id="KW-0813">Transport</keyword>
<feature type="transmembrane region" description="Helical" evidence="9">
    <location>
        <begin position="20"/>
        <end position="39"/>
    </location>
</feature>
<evidence type="ECO:0000259" key="10">
    <source>
        <dbReference type="Pfam" id="PF04290"/>
    </source>
</evidence>
<dbReference type="RefSeq" id="WP_165100119.1">
    <property type="nucleotide sequence ID" value="NZ_CP049056.1"/>
</dbReference>
<evidence type="ECO:0000256" key="9">
    <source>
        <dbReference type="RuleBase" id="RU369079"/>
    </source>
</evidence>
<dbReference type="InterPro" id="IPR055348">
    <property type="entry name" value="DctQ"/>
</dbReference>
<evidence type="ECO:0000256" key="3">
    <source>
        <dbReference type="ARBA" id="ARBA00022475"/>
    </source>
</evidence>
<dbReference type="GO" id="GO:0022857">
    <property type="term" value="F:transmembrane transporter activity"/>
    <property type="evidence" value="ECO:0007669"/>
    <property type="project" value="UniProtKB-UniRule"/>
</dbReference>
<dbReference type="AlphaFoldDB" id="A0A7L5BXH3"/>
<dbReference type="GO" id="GO:0015740">
    <property type="term" value="P:C4-dicarboxylate transport"/>
    <property type="evidence" value="ECO:0007669"/>
    <property type="project" value="TreeGrafter"/>
</dbReference>
<dbReference type="Pfam" id="PF04290">
    <property type="entry name" value="DctQ"/>
    <property type="match status" value="1"/>
</dbReference>
<comment type="subunit">
    <text evidence="9">The complex comprises the extracytoplasmic solute receptor protein and the two transmembrane proteins.</text>
</comment>
<dbReference type="Proteomes" id="UP000503336">
    <property type="component" value="Chromosome"/>
</dbReference>
<evidence type="ECO:0000256" key="6">
    <source>
        <dbReference type="ARBA" id="ARBA00022989"/>
    </source>
</evidence>
<keyword evidence="6 9" id="KW-1133">Transmembrane helix</keyword>
<dbReference type="PANTHER" id="PTHR35011">
    <property type="entry name" value="2,3-DIKETO-L-GULONATE TRAP TRANSPORTER SMALL PERMEASE PROTEIN YIAM"/>
    <property type="match status" value="1"/>
</dbReference>
<comment type="function">
    <text evidence="9">Part of the tripartite ATP-independent periplasmic (TRAP) transport system.</text>
</comment>
<sequence length="179" mass="20318">MVSEKTGGVRMRVTIAIDRWLWRPVDGVLLICVSSMLIAVSTQVFARTYNFSTPWTEELSRFLFIWTAFLGLSVGFRKLHHPRIMLLVNILPPIFRRVSVHIYALTGMIFFSVVGWYSVKLVYRQIRIGEVSPVLGIGMYIITIPAVISAVLSVIALIQTVYLDKASRSQLEDTDRVIT</sequence>
<protein>
    <recommendedName>
        <fullName evidence="9">TRAP transporter small permease protein</fullName>
    </recommendedName>
</protein>
<evidence type="ECO:0000256" key="2">
    <source>
        <dbReference type="ARBA" id="ARBA00022448"/>
    </source>
</evidence>
<evidence type="ECO:0000313" key="11">
    <source>
        <dbReference type="EMBL" id="QIE56625.1"/>
    </source>
</evidence>
<comment type="subcellular location">
    <subcellularLocation>
        <location evidence="1 9">Cell inner membrane</location>
        <topology evidence="1 9">Multi-pass membrane protein</topology>
    </subcellularLocation>
</comment>
<gene>
    <name evidence="11" type="ORF">G5B40_14990</name>
</gene>
<keyword evidence="5 9" id="KW-0812">Transmembrane</keyword>
<evidence type="ECO:0000256" key="4">
    <source>
        <dbReference type="ARBA" id="ARBA00022519"/>
    </source>
</evidence>
<feature type="transmembrane region" description="Helical" evidence="9">
    <location>
        <begin position="59"/>
        <end position="77"/>
    </location>
</feature>
<dbReference type="GO" id="GO:0005886">
    <property type="term" value="C:plasma membrane"/>
    <property type="evidence" value="ECO:0007669"/>
    <property type="project" value="UniProtKB-SubCell"/>
</dbReference>
<reference evidence="11 12" key="1">
    <citation type="submission" date="2020-02" db="EMBL/GenBank/DDBJ databases">
        <title>complete genome sequence of Rhodobacteraceae bacterium.</title>
        <authorList>
            <person name="Park J."/>
            <person name="Kim Y.-S."/>
            <person name="Kim K.-H."/>
        </authorList>
    </citation>
    <scope>NUCLEOTIDE SEQUENCE [LARGE SCALE GENOMIC DNA]</scope>
    <source>
        <strain evidence="11 12">RR4-56</strain>
    </source>
</reference>
<proteinExistence type="inferred from homology"/>
<keyword evidence="12" id="KW-1185">Reference proteome</keyword>
<feature type="domain" description="Tripartite ATP-independent periplasmic transporters DctQ component" evidence="10">
    <location>
        <begin position="36"/>
        <end position="162"/>
    </location>
</feature>
<evidence type="ECO:0000313" key="12">
    <source>
        <dbReference type="Proteomes" id="UP000503336"/>
    </source>
</evidence>
<keyword evidence="4 9" id="KW-0997">Cell inner membrane</keyword>
<name>A0A7L5BXH3_9RHOB</name>
<evidence type="ECO:0000256" key="1">
    <source>
        <dbReference type="ARBA" id="ARBA00004429"/>
    </source>
</evidence>
<accession>A0A7L5BXH3</accession>